<sequence>MRFLHRAVVVFAAAAHFAYLVYVPSGGFLALRWPRTIWLHLAAVLWGVAVVRWAAPCPLTWLENVAREKAQMRRLGPGGFIDHYVEGVLYPADATWSLQLLAFSAAGVSWLVFARAADTRRVSRRAKC</sequence>
<proteinExistence type="predicted"/>
<dbReference type="STRING" id="110505.ACT16_00790"/>
<accession>A0A2G8BJF9</accession>
<evidence type="ECO:0000313" key="1">
    <source>
        <dbReference type="EMBL" id="BCO37885.1"/>
    </source>
</evidence>
<dbReference type="InterPro" id="IPR021218">
    <property type="entry name" value="DUF2784"/>
</dbReference>
<keyword evidence="2" id="KW-1185">Reference proteome</keyword>
<dbReference type="AlphaFoldDB" id="A0A2G8BJF9"/>
<protein>
    <submittedName>
        <fullName evidence="1">Uncharacterized protein</fullName>
    </submittedName>
</protein>
<dbReference type="Proteomes" id="UP000595446">
    <property type="component" value="Chromosome"/>
</dbReference>
<dbReference type="RefSeq" id="WP_048889540.1">
    <property type="nucleotide sequence ID" value="NZ_AP024237.1"/>
</dbReference>
<organism evidence="1 2">
    <name type="scientific">Mycobacterium heckeshornense</name>
    <dbReference type="NCBI Taxonomy" id="110505"/>
    <lineage>
        <taxon>Bacteria</taxon>
        <taxon>Bacillati</taxon>
        <taxon>Actinomycetota</taxon>
        <taxon>Actinomycetes</taxon>
        <taxon>Mycobacteriales</taxon>
        <taxon>Mycobacteriaceae</taxon>
        <taxon>Mycobacterium</taxon>
    </lineage>
</organism>
<gene>
    <name evidence="1" type="ORF">MHEC_43180</name>
</gene>
<dbReference type="Pfam" id="PF10861">
    <property type="entry name" value="DUF2784"/>
    <property type="match status" value="1"/>
</dbReference>
<evidence type="ECO:0000313" key="2">
    <source>
        <dbReference type="Proteomes" id="UP000595446"/>
    </source>
</evidence>
<dbReference type="EMBL" id="AP024237">
    <property type="protein sequence ID" value="BCO37885.1"/>
    <property type="molecule type" value="Genomic_DNA"/>
</dbReference>
<reference evidence="1 2" key="1">
    <citation type="submission" date="2020-12" db="EMBL/GenBank/DDBJ databases">
        <title>Complete genome sequence of Mycobacterium heckeshornense JCM 15655T, closely related to a pathogenic non-tuberculous mycobacterial species Mycobacterium xenopi.</title>
        <authorList>
            <person name="Yoshida M."/>
            <person name="Fukano H."/>
            <person name="Asakura T."/>
            <person name="Suzuki M."/>
            <person name="Hoshino Y."/>
        </authorList>
    </citation>
    <scope>NUCLEOTIDE SEQUENCE [LARGE SCALE GENOMIC DNA]</scope>
    <source>
        <strain evidence="1 2">JCM 15655</strain>
    </source>
</reference>
<name>A0A2G8BJF9_9MYCO</name>
<dbReference type="OrthoDB" id="370375at2"/>